<accession>A0A4R5UVH0</accession>
<keyword evidence="1" id="KW-0732">Signal</keyword>
<dbReference type="EMBL" id="SMUV01000072">
    <property type="protein sequence ID" value="TDK43046.1"/>
    <property type="molecule type" value="Genomic_DNA"/>
</dbReference>
<dbReference type="Pfam" id="PF17267">
    <property type="entry name" value="DUF5333"/>
    <property type="match status" value="1"/>
</dbReference>
<dbReference type="InterPro" id="IPR020349">
    <property type="entry name" value="Uncharacterised_14.7kDa"/>
</dbReference>
<feature type="chain" id="PRO_5020380867" description="DUF5333 domain-containing protein" evidence="1">
    <location>
        <begin position="24"/>
        <end position="137"/>
    </location>
</feature>
<proteinExistence type="predicted"/>
<dbReference type="OrthoDB" id="7658992at2"/>
<dbReference type="RefSeq" id="WP_133361052.1">
    <property type="nucleotide sequence ID" value="NZ_SMUV01000072.1"/>
</dbReference>
<comment type="caution">
    <text evidence="2">The sequence shown here is derived from an EMBL/GenBank/DDBJ whole genome shotgun (WGS) entry which is preliminary data.</text>
</comment>
<gene>
    <name evidence="2" type="ORF">E1832_17425</name>
</gene>
<evidence type="ECO:0000256" key="1">
    <source>
        <dbReference type="SAM" id="SignalP"/>
    </source>
</evidence>
<protein>
    <recommendedName>
        <fullName evidence="4">DUF5333 domain-containing protein</fullName>
    </recommendedName>
</protein>
<evidence type="ECO:0000313" key="2">
    <source>
        <dbReference type="EMBL" id="TDK43046.1"/>
    </source>
</evidence>
<organism evidence="2 3">
    <name type="scientific">Antarcticimicrobium luteum</name>
    <dbReference type="NCBI Taxonomy" id="2547397"/>
    <lineage>
        <taxon>Bacteria</taxon>
        <taxon>Pseudomonadati</taxon>
        <taxon>Pseudomonadota</taxon>
        <taxon>Alphaproteobacteria</taxon>
        <taxon>Rhodobacterales</taxon>
        <taxon>Paracoccaceae</taxon>
        <taxon>Antarcticimicrobium</taxon>
    </lineage>
</organism>
<reference evidence="2 3" key="1">
    <citation type="submission" date="2019-03" db="EMBL/GenBank/DDBJ databases">
        <title>Ruegeria lutea sp. nov., a novel strain, isolated from marine sediment, the Masan Bay, South Korea.</title>
        <authorList>
            <person name="Kim J."/>
            <person name="Kim D.-Y."/>
            <person name="Lee S.-S."/>
        </authorList>
    </citation>
    <scope>NUCLEOTIDE SEQUENCE [LARGE SCALE GENOMIC DNA]</scope>
    <source>
        <strain evidence="2 3">318-1</strain>
    </source>
</reference>
<keyword evidence="3" id="KW-1185">Reference proteome</keyword>
<sequence>MSYLSAVLFTVTLLLGLPAGADAAKPPLREVPEIADGIFTIVVANEIRRKCDDIGGRLIKGIAQIHRLKGRANDLGYSDDEIRALLDSKAEKALMVARGKSYMAGFGLDYDKPGDLCRLGRLEIENNSAIGALLRAK</sequence>
<dbReference type="AlphaFoldDB" id="A0A4R5UVH0"/>
<dbReference type="Proteomes" id="UP000295301">
    <property type="component" value="Unassembled WGS sequence"/>
</dbReference>
<evidence type="ECO:0008006" key="4">
    <source>
        <dbReference type="Google" id="ProtNLM"/>
    </source>
</evidence>
<name>A0A4R5UVH0_9RHOB</name>
<feature type="signal peptide" evidence="1">
    <location>
        <begin position="1"/>
        <end position="23"/>
    </location>
</feature>
<evidence type="ECO:0000313" key="3">
    <source>
        <dbReference type="Proteomes" id="UP000295301"/>
    </source>
</evidence>